<evidence type="ECO:0000313" key="1">
    <source>
        <dbReference type="EMBL" id="BAC06916.1"/>
    </source>
</evidence>
<sequence>MKMTQGDIHLQAAGALDGEASIAGPATTGECAWMATRSCAALTALVQRLVRCGRASQFDPATDKIYKQQINKPIGCQADGAIPADADTSR</sequence>
<gene>
    <name evidence="1" type="primary">OJ1118_B03.105</name>
    <name evidence="2" type="synonym">P0592C06.138</name>
</gene>
<reference evidence="3" key="4">
    <citation type="journal article" date="2008" name="Nucleic Acids Res.">
        <title>The rice annotation project database (RAP-DB): 2008 update.</title>
        <authorList>
            <consortium name="The rice annotation project (RAP)"/>
        </authorList>
    </citation>
    <scope>GENOME REANNOTATION</scope>
    <source>
        <strain evidence="3">cv. Nipponbare</strain>
    </source>
</reference>
<reference evidence="2" key="2">
    <citation type="submission" date="2002-05" db="EMBL/GenBank/DDBJ databases">
        <title>Oryza sativa nipponbare(GA3) genomic DNA, chromosome 7, PAC clone:P0592C06.</title>
        <authorList>
            <person name="Sasaki T."/>
            <person name="Matsumoto T."/>
            <person name="Katayose Y."/>
        </authorList>
    </citation>
    <scope>NUCLEOTIDE SEQUENCE</scope>
</reference>
<dbReference type="Proteomes" id="UP000000763">
    <property type="component" value="Chromosome 7"/>
</dbReference>
<evidence type="ECO:0000313" key="2">
    <source>
        <dbReference type="EMBL" id="BAD31197.1"/>
    </source>
</evidence>
<organism evidence="1 3">
    <name type="scientific">Oryza sativa subsp. japonica</name>
    <name type="common">Rice</name>
    <dbReference type="NCBI Taxonomy" id="39947"/>
    <lineage>
        <taxon>Eukaryota</taxon>
        <taxon>Viridiplantae</taxon>
        <taxon>Streptophyta</taxon>
        <taxon>Embryophyta</taxon>
        <taxon>Tracheophyta</taxon>
        <taxon>Spermatophyta</taxon>
        <taxon>Magnoliopsida</taxon>
        <taxon>Liliopsida</taxon>
        <taxon>Poales</taxon>
        <taxon>Poaceae</taxon>
        <taxon>BOP clade</taxon>
        <taxon>Oryzoideae</taxon>
        <taxon>Oryzeae</taxon>
        <taxon>Oryzinae</taxon>
        <taxon>Oryza</taxon>
        <taxon>Oryza sativa</taxon>
    </lineage>
</organism>
<evidence type="ECO:0000313" key="3">
    <source>
        <dbReference type="Proteomes" id="UP000000763"/>
    </source>
</evidence>
<dbReference type="EMBL" id="AP005197">
    <property type="protein sequence ID" value="BAD31197.1"/>
    <property type="molecule type" value="Genomic_DNA"/>
</dbReference>
<reference evidence="3" key="3">
    <citation type="journal article" date="2005" name="Nature">
        <title>The map-based sequence of the rice genome.</title>
        <authorList>
            <consortium name="International rice genome sequencing project (IRGSP)"/>
            <person name="Matsumoto T."/>
            <person name="Wu J."/>
            <person name="Kanamori H."/>
            <person name="Katayose Y."/>
            <person name="Fujisawa M."/>
            <person name="Namiki N."/>
            <person name="Mizuno H."/>
            <person name="Yamamoto K."/>
            <person name="Antonio B.A."/>
            <person name="Baba T."/>
            <person name="Sakata K."/>
            <person name="Nagamura Y."/>
            <person name="Aoki H."/>
            <person name="Arikawa K."/>
            <person name="Arita K."/>
            <person name="Bito T."/>
            <person name="Chiden Y."/>
            <person name="Fujitsuka N."/>
            <person name="Fukunaka R."/>
            <person name="Hamada M."/>
            <person name="Harada C."/>
            <person name="Hayashi A."/>
            <person name="Hijishita S."/>
            <person name="Honda M."/>
            <person name="Hosokawa S."/>
            <person name="Ichikawa Y."/>
            <person name="Idonuma A."/>
            <person name="Iijima M."/>
            <person name="Ikeda M."/>
            <person name="Ikeno M."/>
            <person name="Ito K."/>
            <person name="Ito S."/>
            <person name="Ito T."/>
            <person name="Ito Y."/>
            <person name="Ito Y."/>
            <person name="Iwabuchi A."/>
            <person name="Kamiya K."/>
            <person name="Karasawa W."/>
            <person name="Kurita K."/>
            <person name="Katagiri S."/>
            <person name="Kikuta A."/>
            <person name="Kobayashi H."/>
            <person name="Kobayashi N."/>
            <person name="Machita K."/>
            <person name="Maehara T."/>
            <person name="Masukawa M."/>
            <person name="Mizubayashi T."/>
            <person name="Mukai Y."/>
            <person name="Nagasaki H."/>
            <person name="Nagata Y."/>
            <person name="Naito S."/>
            <person name="Nakashima M."/>
            <person name="Nakama Y."/>
            <person name="Nakamichi Y."/>
            <person name="Nakamura M."/>
            <person name="Meguro A."/>
            <person name="Negishi M."/>
            <person name="Ohta I."/>
            <person name="Ohta T."/>
            <person name="Okamoto M."/>
            <person name="Ono N."/>
            <person name="Saji S."/>
            <person name="Sakaguchi M."/>
            <person name="Sakai K."/>
            <person name="Shibata M."/>
            <person name="Shimokawa T."/>
            <person name="Song J."/>
            <person name="Takazaki Y."/>
            <person name="Terasawa K."/>
            <person name="Tsugane M."/>
            <person name="Tsuji K."/>
            <person name="Ueda S."/>
            <person name="Waki K."/>
            <person name="Yamagata H."/>
            <person name="Yamamoto M."/>
            <person name="Yamamoto S."/>
            <person name="Yamane H."/>
            <person name="Yoshiki S."/>
            <person name="Yoshihara R."/>
            <person name="Yukawa K."/>
            <person name="Zhong H."/>
            <person name="Yano M."/>
            <person name="Yuan Q."/>
            <person name="Ouyang S."/>
            <person name="Liu J."/>
            <person name="Jones K.M."/>
            <person name="Gansberger K."/>
            <person name="Moffat K."/>
            <person name="Hill J."/>
            <person name="Bera J."/>
            <person name="Fadrosh D."/>
            <person name="Jin S."/>
            <person name="Johri S."/>
            <person name="Kim M."/>
            <person name="Overton L."/>
            <person name="Reardon M."/>
            <person name="Tsitrin T."/>
            <person name="Vuong H."/>
            <person name="Weaver B."/>
            <person name="Ciecko A."/>
            <person name="Tallon L."/>
            <person name="Jackson J."/>
            <person name="Pai G."/>
            <person name="Aken S.V."/>
            <person name="Utterback T."/>
            <person name="Reidmuller S."/>
            <person name="Feldblyum T."/>
            <person name="Hsiao J."/>
            <person name="Zismann V."/>
            <person name="Iobst S."/>
            <person name="de Vazeille A.R."/>
            <person name="Buell C.R."/>
            <person name="Ying K."/>
            <person name="Li Y."/>
            <person name="Lu T."/>
            <person name="Huang Y."/>
            <person name="Zhao Q."/>
            <person name="Feng Q."/>
            <person name="Zhang L."/>
            <person name="Zhu J."/>
            <person name="Weng Q."/>
            <person name="Mu J."/>
            <person name="Lu Y."/>
            <person name="Fan D."/>
            <person name="Liu Y."/>
            <person name="Guan J."/>
            <person name="Zhang Y."/>
            <person name="Yu S."/>
            <person name="Liu X."/>
            <person name="Zhang Y."/>
            <person name="Hong G."/>
            <person name="Han B."/>
            <person name="Choisne N."/>
            <person name="Demange N."/>
            <person name="Orjeda G."/>
            <person name="Samain S."/>
            <person name="Cattolico L."/>
            <person name="Pelletier E."/>
            <person name="Couloux A."/>
            <person name="Segurens B."/>
            <person name="Wincker P."/>
            <person name="D'Hont A."/>
            <person name="Scarpelli C."/>
            <person name="Weissenbach J."/>
            <person name="Salanoubat M."/>
            <person name="Quetier F."/>
            <person name="Yu Y."/>
            <person name="Kim H.R."/>
            <person name="Rambo T."/>
            <person name="Currie J."/>
            <person name="Collura K."/>
            <person name="Luo M."/>
            <person name="Yang T."/>
            <person name="Ammiraju J.S.S."/>
            <person name="Engler F."/>
            <person name="Soderlund C."/>
            <person name="Wing R.A."/>
            <person name="Palmer L.E."/>
            <person name="de la Bastide M."/>
            <person name="Spiegel L."/>
            <person name="Nascimento L."/>
            <person name="Zutavern T."/>
            <person name="O'Shaughnessy A."/>
            <person name="Dike S."/>
            <person name="Dedhia N."/>
            <person name="Preston R."/>
            <person name="Balija V."/>
            <person name="McCombie W.R."/>
            <person name="Chow T."/>
            <person name="Chen H."/>
            <person name="Chung M."/>
            <person name="Chen C."/>
            <person name="Shaw J."/>
            <person name="Wu H."/>
            <person name="Hsiao K."/>
            <person name="Chao Y."/>
            <person name="Chu M."/>
            <person name="Cheng C."/>
            <person name="Hour A."/>
            <person name="Lee P."/>
            <person name="Lin S."/>
            <person name="Lin Y."/>
            <person name="Liou J."/>
            <person name="Liu S."/>
            <person name="Hsing Y."/>
            <person name="Raghuvanshi S."/>
            <person name="Mohanty A."/>
            <person name="Bharti A.K."/>
            <person name="Gaur A."/>
            <person name="Gupta V."/>
            <person name="Kumar D."/>
            <person name="Ravi V."/>
            <person name="Vij S."/>
            <person name="Kapur A."/>
            <person name="Khurana P."/>
            <person name="Khurana P."/>
            <person name="Khurana J.P."/>
            <person name="Tyagi A.K."/>
            <person name="Gaikwad K."/>
            <person name="Singh A."/>
            <person name="Dalal V."/>
            <person name="Srivastava S."/>
            <person name="Dixit A."/>
            <person name="Pal A.K."/>
            <person name="Ghazi I.A."/>
            <person name="Yadav M."/>
            <person name="Pandit A."/>
            <person name="Bhargava A."/>
            <person name="Sureshbabu K."/>
            <person name="Batra K."/>
            <person name="Sharma T.R."/>
            <person name="Mohapatra T."/>
            <person name="Singh N.K."/>
            <person name="Messing J."/>
            <person name="Nelson A.B."/>
            <person name="Fuks G."/>
            <person name="Kavchok S."/>
            <person name="Keizer G."/>
            <person name="Linton E."/>
            <person name="Llaca V."/>
            <person name="Song R."/>
            <person name="Tanyolac B."/>
            <person name="Young S."/>
            <person name="Ho-Il K."/>
            <person name="Hahn J.H."/>
            <person name="Sangsakoo G."/>
            <person name="Vanavichit A."/>
            <person name="de Mattos Luiz.A.T."/>
            <person name="Zimmer P.D."/>
            <person name="Malone G."/>
            <person name="Dellagostin O."/>
            <person name="de Oliveira A.C."/>
            <person name="Bevan M."/>
            <person name="Bancroft I."/>
            <person name="Minx P."/>
            <person name="Cordum H."/>
            <person name="Wilson R."/>
            <person name="Cheng Z."/>
            <person name="Jin W."/>
            <person name="Jiang J."/>
            <person name="Leong S.A."/>
            <person name="Iwama H."/>
            <person name="Gojobori T."/>
            <person name="Itoh T."/>
            <person name="Niimura Y."/>
            <person name="Fujii Y."/>
            <person name="Habara T."/>
            <person name="Sakai H."/>
            <person name="Sato Y."/>
            <person name="Wilson G."/>
            <person name="Kumar K."/>
            <person name="McCouch S."/>
            <person name="Juretic N."/>
            <person name="Hoen D."/>
            <person name="Wright S."/>
            <person name="Bruskiewich R."/>
            <person name="Bureau T."/>
            <person name="Miyao A."/>
            <person name="Hirochika H."/>
            <person name="Nishikawa T."/>
            <person name="Kadowaki K."/>
            <person name="Sugiura M."/>
            <person name="Burr B."/>
            <person name="Sasaki T."/>
        </authorList>
    </citation>
    <scope>NUCLEOTIDE SEQUENCE [LARGE SCALE GENOMIC DNA]</scope>
    <source>
        <strain evidence="3">cv. Nipponbare</strain>
    </source>
</reference>
<name>Q8LIS0_ORYSJ</name>
<protein>
    <submittedName>
        <fullName evidence="1">Uncharacterized protein</fullName>
    </submittedName>
</protein>
<reference evidence="1" key="1">
    <citation type="submission" date="2001-06" db="EMBL/GenBank/DDBJ databases">
        <title>Oryza sativa nipponbare(GA3) genomic DNA, chromosome 7, BAC clone:OJ1118_B03.</title>
        <authorList>
            <person name="Sasaki T."/>
            <person name="Matsumoto T."/>
            <person name="Yamamoto K."/>
        </authorList>
    </citation>
    <scope>NUCLEOTIDE SEQUENCE</scope>
</reference>
<accession>Q8LIS0</accession>
<dbReference type="AlphaFoldDB" id="Q8LIS0"/>
<proteinExistence type="predicted"/>
<dbReference type="EMBL" id="AP003740">
    <property type="protein sequence ID" value="BAC06916.1"/>
    <property type="molecule type" value="Genomic_DNA"/>
</dbReference>